<reference evidence="1 2" key="1">
    <citation type="submission" date="2024-02" db="EMBL/GenBank/DDBJ databases">
        <title>Bacteria isolated from the canopy kelp, Nereocystis luetkeana.</title>
        <authorList>
            <person name="Pfister C.A."/>
            <person name="Younker I.T."/>
            <person name="Light S.H."/>
        </authorList>
    </citation>
    <scope>NUCLEOTIDE SEQUENCE [LARGE SCALE GENOMIC DNA]</scope>
    <source>
        <strain evidence="1 2">TI.2.07</strain>
    </source>
</reference>
<dbReference type="EMBL" id="JBAKBA010000016">
    <property type="protein sequence ID" value="MEL0659192.1"/>
    <property type="molecule type" value="Genomic_DNA"/>
</dbReference>
<dbReference type="RefSeq" id="WP_341627768.1">
    <property type="nucleotide sequence ID" value="NZ_JBAKBA010000016.1"/>
</dbReference>
<proteinExistence type="predicted"/>
<sequence>MNHIHVPVLSSTISGLGETSYSTFNDVQYSVQDYNGLFITDRMDALNFRHRMSEPGYFSSWHVAGDPTLIIVRSGILRIALRNGDYRDFKAGDIFIAQDRLQENEVFDSNIHGHTAELMGDDVLLALHIKLAEIDK</sequence>
<dbReference type="Proteomes" id="UP001366060">
    <property type="component" value="Unassembled WGS sequence"/>
</dbReference>
<gene>
    <name evidence="1" type="ORF">V6255_08570</name>
</gene>
<comment type="caution">
    <text evidence="1">The sequence shown here is derived from an EMBL/GenBank/DDBJ whole genome shotgun (WGS) entry which is preliminary data.</text>
</comment>
<dbReference type="InterPro" id="IPR011051">
    <property type="entry name" value="RmlC_Cupin_sf"/>
</dbReference>
<accession>A0ABU9HBD1</accession>
<evidence type="ECO:0000313" key="2">
    <source>
        <dbReference type="Proteomes" id="UP001366060"/>
    </source>
</evidence>
<organism evidence="1 2">
    <name type="scientific">Psychromonas arctica</name>
    <dbReference type="NCBI Taxonomy" id="168275"/>
    <lineage>
        <taxon>Bacteria</taxon>
        <taxon>Pseudomonadati</taxon>
        <taxon>Pseudomonadota</taxon>
        <taxon>Gammaproteobacteria</taxon>
        <taxon>Alteromonadales</taxon>
        <taxon>Psychromonadaceae</taxon>
        <taxon>Psychromonas</taxon>
    </lineage>
</organism>
<name>A0ABU9HBD1_9GAMM</name>
<protein>
    <submittedName>
        <fullName evidence="1">Uncharacterized protein</fullName>
    </submittedName>
</protein>
<dbReference type="SUPFAM" id="SSF51182">
    <property type="entry name" value="RmlC-like cupins"/>
    <property type="match status" value="1"/>
</dbReference>
<keyword evidence="2" id="KW-1185">Reference proteome</keyword>
<evidence type="ECO:0000313" key="1">
    <source>
        <dbReference type="EMBL" id="MEL0659192.1"/>
    </source>
</evidence>